<sequence>MNAIGNLFTGLSFIGLVILVPPFVWHIKNVNLPAVFLIFWLLFSNLTGFVDAIIWSGDDFYDQYDGRGLCDVTIKLKLGSVTGKLCAVSALSLQLFMILRANNLRFMNNRTKFKIIFDCVFCLTTPVIIMSLSYLVQGARIGVLRYYGCSGIYYSWVYLVIQSSMMLMWSLVATVLAVLTVYTYFRKKIDVKDILKCTNSGLNLKRFARLLIFSSIIILTLTPLSIYTFVGDVTTEQFRMRYNFHFIHNPLLWNYTYFVEAPLKILYFRWIDIGLSIITFLIFGIGTDAIELYKSILIRCGLGKIFRLNTLEDIDRFPSNISNDNTTKSPTNQTTKSQLSAGSNITGSTFIDGLEEFHELINDDDDDDDDDDEKVIPKVFTVDLEKGCQSEHDAESKEIEYFINGDHDGTDITYSYNITKHS</sequence>
<accession>A0ACA9Y3M5</accession>
<reference evidence="1" key="1">
    <citation type="submission" date="2022-06" db="EMBL/GenBank/DDBJ databases">
        <authorList>
            <person name="Legras J.-L."/>
            <person name="Devillers H."/>
            <person name="Grondin C."/>
        </authorList>
    </citation>
    <scope>NUCLEOTIDE SEQUENCE</scope>
    <source>
        <strain evidence="1">CLIB 1444</strain>
    </source>
</reference>
<dbReference type="EMBL" id="CALSDN010000002">
    <property type="protein sequence ID" value="CAH6719576.1"/>
    <property type="molecule type" value="Genomic_DNA"/>
</dbReference>
<evidence type="ECO:0000313" key="1">
    <source>
        <dbReference type="EMBL" id="CAH6719576.1"/>
    </source>
</evidence>
<keyword evidence="1" id="KW-0675">Receptor</keyword>
<comment type="caution">
    <text evidence="1">The sequence shown here is derived from an EMBL/GenBank/DDBJ whole genome shotgun (WGS) entry which is preliminary data.</text>
</comment>
<evidence type="ECO:0000313" key="2">
    <source>
        <dbReference type="Proteomes" id="UP001152531"/>
    </source>
</evidence>
<name>A0ACA9Y3M5_9ASCO</name>
<proteinExistence type="predicted"/>
<keyword evidence="2" id="KW-1185">Reference proteome</keyword>
<dbReference type="Proteomes" id="UP001152531">
    <property type="component" value="Unassembled WGS sequence"/>
</dbReference>
<organism evidence="1 2">
    <name type="scientific">[Candida] jaroonii</name>
    <dbReference type="NCBI Taxonomy" id="467808"/>
    <lineage>
        <taxon>Eukaryota</taxon>
        <taxon>Fungi</taxon>
        <taxon>Dikarya</taxon>
        <taxon>Ascomycota</taxon>
        <taxon>Saccharomycotina</taxon>
        <taxon>Pichiomycetes</taxon>
        <taxon>Debaryomycetaceae</taxon>
        <taxon>Yamadazyma</taxon>
    </lineage>
</organism>
<protein>
    <submittedName>
        <fullName evidence="1">Pheromone a factor receptor</fullName>
    </submittedName>
</protein>
<gene>
    <name evidence="1" type="ORF">CLIB1444_02S11760</name>
</gene>